<name>A0A2N9G786_FAGSY</name>
<sequence>MDSNLWMAPRNLLEGLIHNEFIGMKALWFHTFGYHKSIELRNGRPAKVKRSIGIGTGLGPAKGAPMPLSARIPRKTLRVAGHGCMVVPPLDSWREPVDGQGSAWVIEVISCAFCIEHSGHKGMGWFPIAGACVRARHTHQGSIVPFNARAAHLFRRFSPSFKIFGLSCFLSLHLLGVLPFRKSFTPVTSLGGFYSGNLFSVGFAARGSFEPMSRSEYSGNQRQSSETMESSTSDSSSQEPSLPISGRDLNRPFIAEGVSSKFVDKDIKRLRTRYQIPKNIVLRLPENGEWACLSNGEDVVLYKEVLVAGLRLPFRPFERGLLHRLGLAPSQLNPNAWRLMIGLQALWRVASDDEYELAVDEYLFLYKLTYIPASLGFSLEEAIGEDPCGLCRSWGIPPVNAFRCPSPSTQLNRRLSRVANYQKERLVRLVDLWSLFTLAQWSLGSEPSPEVRKVIKSYQQKRKRLREVAQNLEDLPDTGALLFKKVKSRKKVIIEKGASSKKGDRQDKPLLPAKAKAPEKVHVYHEIPHSTVASKGKGVASSDINPTIYNSTSRAMDKVNEMYEKVDPEVYDLVGNMDLLRMSIQDSLKATRQMFVVGNRLRSSKCKFAKLKADLEEAKAQALAHKKETEGLNADKGTLRSQVKQLEADLRRKDDLLSTLETGHDELLRKTEALQGEISAAKETTIIEFKASEDF</sequence>
<feature type="domain" description="Transposase (putative) gypsy type" evidence="3">
    <location>
        <begin position="300"/>
        <end position="341"/>
    </location>
</feature>
<gene>
    <name evidence="4" type="ORF">FSB_LOCUS26389</name>
</gene>
<feature type="region of interest" description="Disordered" evidence="2">
    <location>
        <begin position="212"/>
        <end position="249"/>
    </location>
</feature>
<evidence type="ECO:0000256" key="1">
    <source>
        <dbReference type="SAM" id="Coils"/>
    </source>
</evidence>
<accession>A0A2N9G786</accession>
<dbReference type="Pfam" id="PF04195">
    <property type="entry name" value="Transposase_28"/>
    <property type="match status" value="1"/>
</dbReference>
<evidence type="ECO:0000256" key="2">
    <source>
        <dbReference type="SAM" id="MobiDB-lite"/>
    </source>
</evidence>
<proteinExistence type="predicted"/>
<dbReference type="AlphaFoldDB" id="A0A2N9G786"/>
<organism evidence="4">
    <name type="scientific">Fagus sylvatica</name>
    <name type="common">Beechnut</name>
    <dbReference type="NCBI Taxonomy" id="28930"/>
    <lineage>
        <taxon>Eukaryota</taxon>
        <taxon>Viridiplantae</taxon>
        <taxon>Streptophyta</taxon>
        <taxon>Embryophyta</taxon>
        <taxon>Tracheophyta</taxon>
        <taxon>Spermatophyta</taxon>
        <taxon>Magnoliopsida</taxon>
        <taxon>eudicotyledons</taxon>
        <taxon>Gunneridae</taxon>
        <taxon>Pentapetalae</taxon>
        <taxon>rosids</taxon>
        <taxon>fabids</taxon>
        <taxon>Fagales</taxon>
        <taxon>Fagaceae</taxon>
        <taxon>Fagus</taxon>
    </lineage>
</organism>
<keyword evidence="1" id="KW-0175">Coiled coil</keyword>
<feature type="compositionally biased region" description="Low complexity" evidence="2">
    <location>
        <begin position="223"/>
        <end position="245"/>
    </location>
</feature>
<protein>
    <recommendedName>
        <fullName evidence="3">Transposase (putative) gypsy type domain-containing protein</fullName>
    </recommendedName>
</protein>
<evidence type="ECO:0000259" key="3">
    <source>
        <dbReference type="Pfam" id="PF04195"/>
    </source>
</evidence>
<evidence type="ECO:0000313" key="4">
    <source>
        <dbReference type="EMBL" id="SPC98507.1"/>
    </source>
</evidence>
<dbReference type="EMBL" id="OIVN01001879">
    <property type="protein sequence ID" value="SPC98507.1"/>
    <property type="molecule type" value="Genomic_DNA"/>
</dbReference>
<feature type="coiled-coil region" evidence="1">
    <location>
        <begin position="601"/>
        <end position="635"/>
    </location>
</feature>
<dbReference type="InterPro" id="IPR007321">
    <property type="entry name" value="Transposase_28"/>
</dbReference>
<reference evidence="4" key="1">
    <citation type="submission" date="2018-02" db="EMBL/GenBank/DDBJ databases">
        <authorList>
            <person name="Cohen D.B."/>
            <person name="Kent A.D."/>
        </authorList>
    </citation>
    <scope>NUCLEOTIDE SEQUENCE</scope>
</reference>